<evidence type="ECO:0000313" key="2">
    <source>
        <dbReference type="Proteomes" id="UP000035763"/>
    </source>
</evidence>
<organism evidence="1 2">
    <name type="scientific">Nostocoides australiense Ben110</name>
    <dbReference type="NCBI Taxonomy" id="1193182"/>
    <lineage>
        <taxon>Bacteria</taxon>
        <taxon>Bacillati</taxon>
        <taxon>Actinomycetota</taxon>
        <taxon>Actinomycetes</taxon>
        <taxon>Micrococcales</taxon>
        <taxon>Intrasporangiaceae</taxon>
        <taxon>Nostocoides</taxon>
    </lineage>
</organism>
<comment type="caution">
    <text evidence="1">The sequence shown here is derived from an EMBL/GenBank/DDBJ whole genome shotgun (WGS) entry which is preliminary data.</text>
</comment>
<reference evidence="1 2" key="1">
    <citation type="journal article" date="2013" name="ISME J.">
        <title>A metabolic model for members of the genus Tetrasphaera involved in enhanced biological phosphorus removal.</title>
        <authorList>
            <person name="Kristiansen R."/>
            <person name="Nguyen H.T.T."/>
            <person name="Saunders A.M."/>
            <person name="Nielsen J.L."/>
            <person name="Wimmer R."/>
            <person name="Le V.Q."/>
            <person name="McIlroy S.J."/>
            <person name="Petrovski S."/>
            <person name="Seviour R.J."/>
            <person name="Calteau A."/>
            <person name="Nielsen K.L."/>
            <person name="Nielsen P.H."/>
        </authorList>
    </citation>
    <scope>NUCLEOTIDE SEQUENCE [LARGE SCALE GENOMIC DNA]</scope>
    <source>
        <strain evidence="1 2">Ben110</strain>
    </source>
</reference>
<sequence>MARDEAPHALLDSSDFPSIAAARRLSSERIAIARNALQDAAEPGLDVVGFGSLARREMTSESDFDYLVLAMQLPQRPDVAPTLLRRADDLRRAWLVDEGHSDEAVRPPGPSGIFGRSVGAFDLVDKIGLQDDTNHSMTRRMLLLEESVSLMSPNVHAAVVTSALRRYLDAGRTSPTKVPRFLLNDVVRYWRTISVDYQAKVRDSADASGLRYLKLLITRKTLFAGTLTSLLLCGLEGWHPADADSLTQQCMMTPLERLVQIHPLAPPRIQDALTDLLSIVDYFLERSGDKAWRAIVQQGERGGGCPEFDDMRRRADDLQAHLETIFFEWETIRARALRCLVF</sequence>
<evidence type="ECO:0000313" key="1">
    <source>
        <dbReference type="EMBL" id="CCH74690.1"/>
    </source>
</evidence>
<protein>
    <recommendedName>
        <fullName evidence="3">Polymerase nucleotidyl transferase domain-containing protein</fullName>
    </recommendedName>
</protein>
<dbReference type="AlphaFoldDB" id="W6K0Y8"/>
<dbReference type="OrthoDB" id="272882at2"/>
<gene>
    <name evidence="1" type="ORF">BN11_4700004</name>
</gene>
<evidence type="ECO:0008006" key="3">
    <source>
        <dbReference type="Google" id="ProtNLM"/>
    </source>
</evidence>
<name>W6K0Y8_9MICO</name>
<dbReference type="EMBL" id="CAJA01000413">
    <property type="protein sequence ID" value="CCH74690.1"/>
    <property type="molecule type" value="Genomic_DNA"/>
</dbReference>
<keyword evidence="2" id="KW-1185">Reference proteome</keyword>
<dbReference type="SUPFAM" id="SSF81301">
    <property type="entry name" value="Nucleotidyltransferase"/>
    <property type="match status" value="1"/>
</dbReference>
<dbReference type="InterPro" id="IPR043519">
    <property type="entry name" value="NT_sf"/>
</dbReference>
<dbReference type="STRING" id="1193182.BN11_4700004"/>
<dbReference type="RefSeq" id="WP_048700034.1">
    <property type="nucleotide sequence ID" value="NZ_HG764815.1"/>
</dbReference>
<accession>W6K0Y8</accession>
<dbReference type="Proteomes" id="UP000035763">
    <property type="component" value="Unassembled WGS sequence"/>
</dbReference>
<proteinExistence type="predicted"/>